<evidence type="ECO:0000259" key="1">
    <source>
        <dbReference type="Pfam" id="PF12697"/>
    </source>
</evidence>
<keyword evidence="2" id="KW-0378">Hydrolase</keyword>
<dbReference type="InterPro" id="IPR029058">
    <property type="entry name" value="AB_hydrolase_fold"/>
</dbReference>
<feature type="domain" description="AB hydrolase-1" evidence="1">
    <location>
        <begin position="35"/>
        <end position="266"/>
    </location>
</feature>
<evidence type="ECO:0000313" key="3">
    <source>
        <dbReference type="Proteomes" id="UP000305109"/>
    </source>
</evidence>
<dbReference type="EMBL" id="SUMD01000010">
    <property type="protein sequence ID" value="TJZ75823.1"/>
    <property type="molecule type" value="Genomic_DNA"/>
</dbReference>
<dbReference type="Gene3D" id="3.40.50.1820">
    <property type="entry name" value="alpha/beta hydrolase"/>
    <property type="match status" value="1"/>
</dbReference>
<dbReference type="PANTHER" id="PTHR43433">
    <property type="entry name" value="HYDROLASE, ALPHA/BETA FOLD FAMILY PROTEIN"/>
    <property type="match status" value="1"/>
</dbReference>
<dbReference type="GO" id="GO:0016787">
    <property type="term" value="F:hydrolase activity"/>
    <property type="evidence" value="ECO:0007669"/>
    <property type="project" value="UniProtKB-KW"/>
</dbReference>
<evidence type="ECO:0000313" key="2">
    <source>
        <dbReference type="EMBL" id="TJZ75823.1"/>
    </source>
</evidence>
<organism evidence="2 3">
    <name type="scientific">Rhodococcus oryzae</name>
    <dbReference type="NCBI Taxonomy" id="2571143"/>
    <lineage>
        <taxon>Bacteria</taxon>
        <taxon>Bacillati</taxon>
        <taxon>Actinomycetota</taxon>
        <taxon>Actinomycetes</taxon>
        <taxon>Mycobacteriales</taxon>
        <taxon>Nocardiaceae</taxon>
        <taxon>Rhodococcus</taxon>
    </lineage>
</organism>
<dbReference type="SUPFAM" id="SSF53474">
    <property type="entry name" value="alpha/beta-Hydrolases"/>
    <property type="match status" value="1"/>
</dbReference>
<keyword evidence="3" id="KW-1185">Reference proteome</keyword>
<proteinExistence type="predicted"/>
<dbReference type="PANTHER" id="PTHR43433:SF10">
    <property type="entry name" value="AB HYDROLASE-1 DOMAIN-CONTAINING PROTEIN"/>
    <property type="match status" value="1"/>
</dbReference>
<name>A0ABY2RFX8_9NOCA</name>
<dbReference type="InterPro" id="IPR050471">
    <property type="entry name" value="AB_hydrolase"/>
</dbReference>
<protein>
    <submittedName>
        <fullName evidence="2">Alpha/beta hydrolase</fullName>
    </submittedName>
</protein>
<dbReference type="RefSeq" id="WP_136911388.1">
    <property type="nucleotide sequence ID" value="NZ_SUMD01000010.1"/>
</dbReference>
<dbReference type="Pfam" id="PF12697">
    <property type="entry name" value="Abhydrolase_6"/>
    <property type="match status" value="1"/>
</dbReference>
<gene>
    <name evidence="2" type="ORF">FCG67_19750</name>
</gene>
<sequence>MSVDVSAPARLGESRLAEGRVIGWAEWGRADGIPVLLSPGAATTGSLGFGAEVVESLGVRLVALDRPGLGRSTPLPGKTFRDFAADVREFAALRGLGNPAIVGNSQGAPFALACAAAGIGAAVAIVSGSDEVAAPRFADALPEQLRDLVELTASDPDAAERLFATFDADAMWQMVIDSSPASDLAVYRDPAFEDAYRASMREAFAPGPGGYARDTVLAMGRWPFDLTTIRVPVDLWYGEQDTSHSPDQGEWLATRIPGAVGHLVPGIGGAVLWTHAEPILRTLLGHLGSRT</sequence>
<dbReference type="Proteomes" id="UP000305109">
    <property type="component" value="Unassembled WGS sequence"/>
</dbReference>
<dbReference type="InterPro" id="IPR000073">
    <property type="entry name" value="AB_hydrolase_1"/>
</dbReference>
<comment type="caution">
    <text evidence="2">The sequence shown here is derived from an EMBL/GenBank/DDBJ whole genome shotgun (WGS) entry which is preliminary data.</text>
</comment>
<reference evidence="2 3" key="1">
    <citation type="submission" date="2019-04" db="EMBL/GenBank/DDBJ databases">
        <title>Rhodococcus oryzae sp. nov., a novel actinomycete isolated from rhizosphere soil of rice (Oryza sativa L.).</title>
        <authorList>
            <person name="Li C."/>
        </authorList>
    </citation>
    <scope>NUCLEOTIDE SEQUENCE [LARGE SCALE GENOMIC DNA]</scope>
    <source>
        <strain evidence="2 3">NEAU-CX67</strain>
    </source>
</reference>
<accession>A0ABY2RFX8</accession>